<evidence type="ECO:0000256" key="1">
    <source>
        <dbReference type="SAM" id="SignalP"/>
    </source>
</evidence>
<reference evidence="2 3" key="1">
    <citation type="submission" date="2023-09" db="EMBL/GenBank/DDBJ databases">
        <authorList>
            <person name="Rey-Velasco X."/>
        </authorList>
    </citation>
    <scope>NUCLEOTIDE SEQUENCE [LARGE SCALE GENOMIC DNA]</scope>
    <source>
        <strain evidence="2 3">F188</strain>
    </source>
</reference>
<sequence length="184" mass="21341">MKTLIFNLVLFVWAGAVSAQGIVELNETTVSFAPNASHITNSGNKYFYNVSETYTGEFEKDPLAFMEKNFDVDRFILELKDKDMDSYQVSFVTLKGFLKVDFDREGKVVKTYQRFRNIKLPNALSHEIYRDYKGWNILRNLYVAKGRNGNIDKEFYRLKLENGNKIQNIKIDRTEVAPIELASN</sequence>
<dbReference type="Proteomes" id="UP001261624">
    <property type="component" value="Unassembled WGS sequence"/>
</dbReference>
<evidence type="ECO:0000313" key="2">
    <source>
        <dbReference type="EMBL" id="MDT0688817.1"/>
    </source>
</evidence>
<keyword evidence="1" id="KW-0732">Signal</keyword>
<gene>
    <name evidence="2" type="ORF">RM549_03425</name>
</gene>
<comment type="caution">
    <text evidence="2">The sequence shown here is derived from an EMBL/GenBank/DDBJ whole genome shotgun (WGS) entry which is preliminary data.</text>
</comment>
<dbReference type="EMBL" id="JAVRHM010000002">
    <property type="protein sequence ID" value="MDT0688817.1"/>
    <property type="molecule type" value="Genomic_DNA"/>
</dbReference>
<organism evidence="2 3">
    <name type="scientific">Autumnicola patrickiae</name>
    <dbReference type="NCBI Taxonomy" id="3075591"/>
    <lineage>
        <taxon>Bacteria</taxon>
        <taxon>Pseudomonadati</taxon>
        <taxon>Bacteroidota</taxon>
        <taxon>Flavobacteriia</taxon>
        <taxon>Flavobacteriales</taxon>
        <taxon>Flavobacteriaceae</taxon>
        <taxon>Autumnicola</taxon>
    </lineage>
</organism>
<proteinExistence type="predicted"/>
<feature type="chain" id="PRO_5047297821" description="Nicotinate-nucleotide adenylyltransferase" evidence="1">
    <location>
        <begin position="20"/>
        <end position="184"/>
    </location>
</feature>
<name>A0ABU3DYP3_9FLAO</name>
<protein>
    <recommendedName>
        <fullName evidence="4">Nicotinate-nucleotide adenylyltransferase</fullName>
    </recommendedName>
</protein>
<accession>A0ABU3DYP3</accession>
<feature type="signal peptide" evidence="1">
    <location>
        <begin position="1"/>
        <end position="19"/>
    </location>
</feature>
<evidence type="ECO:0000313" key="3">
    <source>
        <dbReference type="Proteomes" id="UP001261624"/>
    </source>
</evidence>
<dbReference type="SUPFAM" id="SSF160574">
    <property type="entry name" value="BT0923-like"/>
    <property type="match status" value="1"/>
</dbReference>
<dbReference type="RefSeq" id="WP_311681261.1">
    <property type="nucleotide sequence ID" value="NZ_JAVRHM010000002.1"/>
</dbReference>
<evidence type="ECO:0008006" key="4">
    <source>
        <dbReference type="Google" id="ProtNLM"/>
    </source>
</evidence>
<keyword evidence="3" id="KW-1185">Reference proteome</keyword>